<reference evidence="6" key="1">
    <citation type="journal article" date="2021" name="Genome Biol. Evol.">
        <title>A High-Quality Reference Genome for a Parasitic Bivalve with Doubly Uniparental Inheritance (Bivalvia: Unionida).</title>
        <authorList>
            <person name="Smith C.H."/>
        </authorList>
    </citation>
    <scope>NUCLEOTIDE SEQUENCE</scope>
    <source>
        <strain evidence="6">CHS0354</strain>
    </source>
</reference>
<evidence type="ECO:0000256" key="4">
    <source>
        <dbReference type="SAM" id="Phobius"/>
    </source>
</evidence>
<feature type="transmembrane region" description="Helical" evidence="4">
    <location>
        <begin position="313"/>
        <end position="337"/>
    </location>
</feature>
<proteinExistence type="inferred from homology"/>
<keyword evidence="4" id="KW-0812">Transmembrane</keyword>
<keyword evidence="7" id="KW-1185">Reference proteome</keyword>
<dbReference type="GO" id="GO:0012505">
    <property type="term" value="C:endomembrane system"/>
    <property type="evidence" value="ECO:0007669"/>
    <property type="project" value="TreeGrafter"/>
</dbReference>
<dbReference type="SUPFAM" id="SSF69593">
    <property type="entry name" value="Glycerol-3-phosphate (1)-acyltransferase"/>
    <property type="match status" value="1"/>
</dbReference>
<dbReference type="InterPro" id="IPR002123">
    <property type="entry name" value="Plipid/glycerol_acylTrfase"/>
</dbReference>
<accession>A0AAE0SN42</accession>
<evidence type="ECO:0000313" key="6">
    <source>
        <dbReference type="EMBL" id="KAK3595056.1"/>
    </source>
</evidence>
<dbReference type="PANTHER" id="PTHR10983">
    <property type="entry name" value="1-ACYLGLYCEROL-3-PHOSPHATE ACYLTRANSFERASE-RELATED"/>
    <property type="match status" value="1"/>
</dbReference>
<dbReference type="InterPro" id="IPR032098">
    <property type="entry name" value="Acyltransf_C"/>
</dbReference>
<dbReference type="AlphaFoldDB" id="A0AAE0SN42"/>
<sequence>MAGSFMQQIKGFALMPFLLCYVFLTSGLIVNFLLLCNLIVKHINFDLYRKINYYLVSNIWYQFTFVAQWWSGSDCILYMDPDDRRHVGREHSMYICNHIYEIDWLMAWILAQRYDVAGNTKVYAKSVLKYVPILGWAWYFSETIFLKRNLEQDKEIISKSINAVSTYPDGFWVTLLLFPEGTRRTPEKHKRSQEIAREKGYPILKHHLLPRTKGFALSMQHMKGKIPAVYDCTVAFPPNEPEPTLMDIIKGRKILGHMRVKRYETQMLPDGEEELGDWLRQVYNEKDDALDQFYKTGQFDLPGVRVPKNAKDLVSFIFWSFLTCIPLFYYLTVLFLAGTVYQQILFIAVVVIATFIVRWMIGFTEIKKSSEYGQVESQKKKE</sequence>
<keyword evidence="3" id="KW-0012">Acyltransferase</keyword>
<dbReference type="Pfam" id="PF16076">
    <property type="entry name" value="Acyltransf_C"/>
    <property type="match status" value="1"/>
</dbReference>
<protein>
    <recommendedName>
        <fullName evidence="5">Phospholipid/glycerol acyltransferase domain-containing protein</fullName>
    </recommendedName>
</protein>
<feature type="transmembrane region" description="Helical" evidence="4">
    <location>
        <begin position="12"/>
        <end position="40"/>
    </location>
</feature>
<gene>
    <name evidence="6" type="ORF">CHS0354_002342</name>
</gene>
<feature type="transmembrane region" description="Helical" evidence="4">
    <location>
        <begin position="343"/>
        <end position="361"/>
    </location>
</feature>
<keyword evidence="2" id="KW-0808">Transferase</keyword>
<name>A0AAE0SN42_9BIVA</name>
<evidence type="ECO:0000259" key="5">
    <source>
        <dbReference type="SMART" id="SM00563"/>
    </source>
</evidence>
<keyword evidence="4" id="KW-0472">Membrane</keyword>
<dbReference type="GO" id="GO:0003841">
    <property type="term" value="F:1-acylglycerol-3-phosphate O-acyltransferase activity"/>
    <property type="evidence" value="ECO:0007669"/>
    <property type="project" value="TreeGrafter"/>
</dbReference>
<evidence type="ECO:0000256" key="2">
    <source>
        <dbReference type="ARBA" id="ARBA00022679"/>
    </source>
</evidence>
<dbReference type="CDD" id="cd07990">
    <property type="entry name" value="LPLAT_LCLAT1-like"/>
    <property type="match status" value="1"/>
</dbReference>
<comment type="caution">
    <text evidence="6">The sequence shown here is derived from an EMBL/GenBank/DDBJ whole genome shotgun (WGS) entry which is preliminary data.</text>
</comment>
<dbReference type="EMBL" id="JAEAOA010000200">
    <property type="protein sequence ID" value="KAK3595056.1"/>
    <property type="molecule type" value="Genomic_DNA"/>
</dbReference>
<dbReference type="Proteomes" id="UP001195483">
    <property type="component" value="Unassembled WGS sequence"/>
</dbReference>
<reference evidence="6" key="3">
    <citation type="submission" date="2023-05" db="EMBL/GenBank/DDBJ databases">
        <authorList>
            <person name="Smith C.H."/>
        </authorList>
    </citation>
    <scope>NUCLEOTIDE SEQUENCE</scope>
    <source>
        <strain evidence="6">CHS0354</strain>
        <tissue evidence="6">Mantle</tissue>
    </source>
</reference>
<organism evidence="6 7">
    <name type="scientific">Potamilus streckersoni</name>
    <dbReference type="NCBI Taxonomy" id="2493646"/>
    <lineage>
        <taxon>Eukaryota</taxon>
        <taxon>Metazoa</taxon>
        <taxon>Spiralia</taxon>
        <taxon>Lophotrochozoa</taxon>
        <taxon>Mollusca</taxon>
        <taxon>Bivalvia</taxon>
        <taxon>Autobranchia</taxon>
        <taxon>Heteroconchia</taxon>
        <taxon>Palaeoheterodonta</taxon>
        <taxon>Unionida</taxon>
        <taxon>Unionoidea</taxon>
        <taxon>Unionidae</taxon>
        <taxon>Ambleminae</taxon>
        <taxon>Lampsilini</taxon>
        <taxon>Potamilus</taxon>
    </lineage>
</organism>
<feature type="domain" description="Phospholipid/glycerol acyltransferase" evidence="5">
    <location>
        <begin position="92"/>
        <end position="216"/>
    </location>
</feature>
<evidence type="ECO:0000256" key="1">
    <source>
        <dbReference type="ARBA" id="ARBA00008655"/>
    </source>
</evidence>
<evidence type="ECO:0000256" key="3">
    <source>
        <dbReference type="ARBA" id="ARBA00023315"/>
    </source>
</evidence>
<reference evidence="6" key="2">
    <citation type="journal article" date="2021" name="Genome Biol. Evol.">
        <title>Developing a high-quality reference genome for a parasitic bivalve with doubly uniparental inheritance (Bivalvia: Unionida).</title>
        <authorList>
            <person name="Smith C.H."/>
        </authorList>
    </citation>
    <scope>NUCLEOTIDE SEQUENCE</scope>
    <source>
        <strain evidence="6">CHS0354</strain>
        <tissue evidence="6">Mantle</tissue>
    </source>
</reference>
<dbReference type="SMART" id="SM00563">
    <property type="entry name" value="PlsC"/>
    <property type="match status" value="1"/>
</dbReference>
<comment type="similarity">
    <text evidence="1">Belongs to the 1-acyl-sn-glycerol-3-phosphate acyltransferase family.</text>
</comment>
<dbReference type="Pfam" id="PF01553">
    <property type="entry name" value="Acyltransferase"/>
    <property type="match status" value="1"/>
</dbReference>
<keyword evidence="4" id="KW-1133">Transmembrane helix</keyword>
<evidence type="ECO:0000313" key="7">
    <source>
        <dbReference type="Proteomes" id="UP001195483"/>
    </source>
</evidence>
<dbReference type="PANTHER" id="PTHR10983:SF24">
    <property type="entry name" value="1-ACYLGLYCEROL-3-PHOSPHATE O-ACYLTRANSFERASE 3, ISOFORM E-RELATED"/>
    <property type="match status" value="1"/>
</dbReference>